<dbReference type="AlphaFoldDB" id="A0A5C1APQ1"/>
<evidence type="ECO:0000313" key="1">
    <source>
        <dbReference type="EMBL" id="QEL20575.1"/>
    </source>
</evidence>
<reference evidence="2" key="1">
    <citation type="submission" date="2019-08" db="EMBL/GenBank/DDBJ databases">
        <title>Limnoglobus roseus gen. nov., sp. nov., a novel freshwater planctomycete with a giant genome from the family Gemmataceae.</title>
        <authorList>
            <person name="Kulichevskaya I.S."/>
            <person name="Naumoff D.G."/>
            <person name="Miroshnikov K."/>
            <person name="Ivanova A."/>
            <person name="Philippov D.A."/>
            <person name="Hakobyan A."/>
            <person name="Rijpstra I.C."/>
            <person name="Sinninghe Damste J.S."/>
            <person name="Liesack W."/>
            <person name="Dedysh S.N."/>
        </authorList>
    </citation>
    <scope>NUCLEOTIDE SEQUENCE [LARGE SCALE GENOMIC DNA]</scope>
    <source>
        <strain evidence="2">PX52</strain>
    </source>
</reference>
<dbReference type="RefSeq" id="WP_149114854.1">
    <property type="nucleotide sequence ID" value="NZ_CP042425.1"/>
</dbReference>
<evidence type="ECO:0000313" key="2">
    <source>
        <dbReference type="Proteomes" id="UP000324974"/>
    </source>
</evidence>
<accession>A0A5C1APQ1</accession>
<keyword evidence="2" id="KW-1185">Reference proteome</keyword>
<organism evidence="1 2">
    <name type="scientific">Limnoglobus roseus</name>
    <dbReference type="NCBI Taxonomy" id="2598579"/>
    <lineage>
        <taxon>Bacteria</taxon>
        <taxon>Pseudomonadati</taxon>
        <taxon>Planctomycetota</taxon>
        <taxon>Planctomycetia</taxon>
        <taxon>Gemmatales</taxon>
        <taxon>Gemmataceae</taxon>
        <taxon>Limnoglobus</taxon>
    </lineage>
</organism>
<proteinExistence type="predicted"/>
<dbReference type="EMBL" id="CP042425">
    <property type="protein sequence ID" value="QEL20575.1"/>
    <property type="molecule type" value="Genomic_DNA"/>
</dbReference>
<dbReference type="KEGG" id="lrs:PX52LOC_07680"/>
<name>A0A5C1APQ1_9BACT</name>
<dbReference type="Proteomes" id="UP000324974">
    <property type="component" value="Chromosome"/>
</dbReference>
<gene>
    <name evidence="1" type="ORF">PX52LOC_07680</name>
</gene>
<protein>
    <submittedName>
        <fullName evidence="1">Uncharacterized protein</fullName>
    </submittedName>
</protein>
<sequence>MSARLRRVRKLEAAVRRENPPPAWPGVVFVLEATPDRPPGRWVRPDGATEVLVYDPDGPKPDFRFPGNPLVLGGEIDPFARDPALRAGCRFVPARPASPERCVTEILEGR</sequence>